<dbReference type="PROSITE" id="PS51184">
    <property type="entry name" value="JMJC"/>
    <property type="match status" value="1"/>
</dbReference>
<feature type="domain" description="RING-type" evidence="16">
    <location>
        <begin position="472"/>
        <end position="518"/>
    </location>
</feature>
<keyword evidence="7" id="KW-0560">Oxidoreductase</keyword>
<comment type="cofactor">
    <cofactor evidence="1">
        <name>Fe(2+)</name>
        <dbReference type="ChEBI" id="CHEBI:29033"/>
    </cofactor>
</comment>
<evidence type="ECO:0000256" key="13">
    <source>
        <dbReference type="PROSITE-ProRule" id="PRU00175"/>
    </source>
</evidence>
<dbReference type="GO" id="GO:0000118">
    <property type="term" value="C:histone deacetylase complex"/>
    <property type="evidence" value="ECO:0007669"/>
    <property type="project" value="TreeGrafter"/>
</dbReference>
<dbReference type="GO" id="GO:0032454">
    <property type="term" value="F:histone H3K9 demethylase activity"/>
    <property type="evidence" value="ECO:0007669"/>
    <property type="project" value="InterPro"/>
</dbReference>
<dbReference type="FunFam" id="2.60.120.650:FF:000026">
    <property type="entry name" value="Transcription factor jumonji domain-containing protein"/>
    <property type="match status" value="1"/>
</dbReference>
<comment type="caution">
    <text evidence="19">The sequence shown here is derived from an EMBL/GenBank/DDBJ whole genome shotgun (WGS) entry which is preliminary data.</text>
</comment>
<evidence type="ECO:0000256" key="3">
    <source>
        <dbReference type="ARBA" id="ARBA00006801"/>
    </source>
</evidence>
<dbReference type="PANTHER" id="PTHR12549:SF38">
    <property type="entry name" value="JMJC DOMAIN-CONTAINING HISTONE DEMETHYLASE 2, ISOFORM A"/>
    <property type="match status" value="1"/>
</dbReference>
<reference evidence="20" key="1">
    <citation type="journal article" date="2019" name="Curr. Biol.">
        <title>Genome Sequence of Striga asiatica Provides Insight into the Evolution of Plant Parasitism.</title>
        <authorList>
            <person name="Yoshida S."/>
            <person name="Kim S."/>
            <person name="Wafula E.K."/>
            <person name="Tanskanen J."/>
            <person name="Kim Y.M."/>
            <person name="Honaas L."/>
            <person name="Yang Z."/>
            <person name="Spallek T."/>
            <person name="Conn C.E."/>
            <person name="Ichihashi Y."/>
            <person name="Cheong K."/>
            <person name="Cui S."/>
            <person name="Der J.P."/>
            <person name="Gundlach H."/>
            <person name="Jiao Y."/>
            <person name="Hori C."/>
            <person name="Ishida J.K."/>
            <person name="Kasahara H."/>
            <person name="Kiba T."/>
            <person name="Kim M.S."/>
            <person name="Koo N."/>
            <person name="Laohavisit A."/>
            <person name="Lee Y.H."/>
            <person name="Lumba S."/>
            <person name="McCourt P."/>
            <person name="Mortimer J.C."/>
            <person name="Mutuku J.M."/>
            <person name="Nomura T."/>
            <person name="Sasaki-Sekimoto Y."/>
            <person name="Seto Y."/>
            <person name="Wang Y."/>
            <person name="Wakatake T."/>
            <person name="Sakakibara H."/>
            <person name="Demura T."/>
            <person name="Yamaguchi S."/>
            <person name="Yoneyama K."/>
            <person name="Manabe R.I."/>
            <person name="Nelson D.C."/>
            <person name="Schulman A.H."/>
            <person name="Timko M.P."/>
            <person name="dePamphilis C.W."/>
            <person name="Choi D."/>
            <person name="Shirasu K."/>
        </authorList>
    </citation>
    <scope>NUCLEOTIDE SEQUENCE [LARGE SCALE GENOMIC DNA]</scope>
    <source>
        <strain evidence="20">cv. UVA1</strain>
    </source>
</reference>
<dbReference type="EMBL" id="BKCP01007626">
    <property type="protein sequence ID" value="GER46718.1"/>
    <property type="molecule type" value="Genomic_DNA"/>
</dbReference>
<keyword evidence="5 13" id="KW-0863">Zinc-finger</keyword>
<evidence type="ECO:0000313" key="20">
    <source>
        <dbReference type="Proteomes" id="UP000325081"/>
    </source>
</evidence>
<dbReference type="GO" id="GO:0003712">
    <property type="term" value="F:transcription coregulator activity"/>
    <property type="evidence" value="ECO:0007669"/>
    <property type="project" value="TreeGrafter"/>
</dbReference>
<dbReference type="GO" id="GO:0016491">
    <property type="term" value="F:oxidoreductase activity"/>
    <property type="evidence" value="ECO:0007669"/>
    <property type="project" value="UniProtKB-KW"/>
</dbReference>
<dbReference type="GO" id="GO:0008270">
    <property type="term" value="F:zinc ion binding"/>
    <property type="evidence" value="ECO:0007669"/>
    <property type="project" value="UniProtKB-KW"/>
</dbReference>
<dbReference type="GO" id="GO:0006357">
    <property type="term" value="P:regulation of transcription by RNA polymerase II"/>
    <property type="evidence" value="ECO:0007669"/>
    <property type="project" value="TreeGrafter"/>
</dbReference>
<keyword evidence="6" id="KW-0862">Zinc</keyword>
<evidence type="ECO:0000256" key="7">
    <source>
        <dbReference type="ARBA" id="ARBA00023002"/>
    </source>
</evidence>
<dbReference type="GO" id="GO:0031490">
    <property type="term" value="F:chromatin DNA binding"/>
    <property type="evidence" value="ECO:0007669"/>
    <property type="project" value="TreeGrafter"/>
</dbReference>
<evidence type="ECO:0000256" key="10">
    <source>
        <dbReference type="ARBA" id="ARBA00023163"/>
    </source>
</evidence>
<feature type="domain" description="WRC" evidence="18">
    <location>
        <begin position="17"/>
        <end position="63"/>
    </location>
</feature>
<proteinExistence type="inferred from homology"/>
<name>A0A5A7QP91_STRAF</name>
<dbReference type="GO" id="GO:0000785">
    <property type="term" value="C:chromatin"/>
    <property type="evidence" value="ECO:0007669"/>
    <property type="project" value="TreeGrafter"/>
</dbReference>
<evidence type="ECO:0000256" key="8">
    <source>
        <dbReference type="ARBA" id="ARBA00023004"/>
    </source>
</evidence>
<evidence type="ECO:0000259" key="17">
    <source>
        <dbReference type="PROSITE" id="PS51184"/>
    </source>
</evidence>
<dbReference type="PROSITE" id="PS50089">
    <property type="entry name" value="ZF_RING_2"/>
    <property type="match status" value="1"/>
</dbReference>
<comment type="similarity">
    <text evidence="3">Belongs to the JARID1 histone demethylase family.</text>
</comment>
<dbReference type="SUPFAM" id="SSF51197">
    <property type="entry name" value="Clavaminate synthase-like"/>
    <property type="match status" value="1"/>
</dbReference>
<sequence length="1166" mass="130747">MAAGAVAVSCGVSVGGDAGRKCEKLSAGGRWRCNLAAVSGKTLCEEHYLSARGVGRAERSEEIENGEDGGGEFLSDGGREWKRGEDVEICALDSNGGRGGAKKRGRTAKGLNNNGKMVLAAGENDAPVRIERRGRPKGSKNKPKILLVEKKDGVIRIERRGRPKGSKNKLKNDAIETSNGVVRVERRGRPKGSKNKPKTGVSSGPEEEMQVGTLVRVVKIEGGIKDTVIEEVNERGKDGIIVGRPKGSKNKKKMVGGDNGNPGPKGSKKEKERVKGTENGQGAEGNIVKGSCPVQTVERRGRPRKMVLAAIESKKRSANFNSNGDIRLHTDGRISSKGLKACKKVGKWLNGSGSTKNVQIIKENLDNTEEINFVLDNGCTYGAVVNGRDKRDDGKKKRVKNEVGHAKEDGFDVSGENIDEKGIQKLKKDSVEVLAEYSNQARNRPRRRLKRNVDESGEKDSTNQKDQRGLMCHQCLKSNKDSIVICSNCKRKRYCSKCIRKWYPKRTKEEVKKSCPFCCGNCNCRACLQADVILQSCQIEADENIRLQRSLYLLFNVLPLLRMIQSEQKTELDFESRMRGVPINEEDVQVAVFEEDDRVYCDYCKTSIVNFHRSCVSCSYDVCLDCCNELRTGLQPFSDIKSCSSDTNNKIPKWEATKNGGIPCPPEAYGGCGTHDLQLKRILDPNLVEKLVTTAEEFTLNYHLPDIDISRECSLCVENDFSEVRQAAHREHGEDNFVYCPNALDMRDGSFEHFQMHWRRGEPVIVRDSLSGASGLSWEPMVMLRAFKNASKRLNEETFSVKAIDCLDWCEVEINIRQFFKGYLEGRKHENGWPEMLKLKDWPPANLFGECLPRHDSEFMAMLPFCDYTHPKSGLLNLATKLPDSALKPDLGPKTYIAYGFPEELGNGDSVAKLHCDISDAVNILTHATEVKTSLWQKRVIQKLRSEFEVKRTENTRKVECPCEAEAESESEAKVKDHSESSSGIRYGAAVWDIFRRQDVPKINEYLLKHQEEFRHHNNSRVNNVAHPIHDQVFYLDEKHKKNLKEEFHVEAWTFEQHLGEAVFIPAGCPHQVRNRQSCTKVAVDFVSPDNIQECIRLTQEFRKLPNSHRSKQDILEVKKLAVYAACAATDDARNFMSKSDTSHSHSRVYSLPWVSSKTDLAESSE</sequence>
<evidence type="ECO:0000256" key="9">
    <source>
        <dbReference type="ARBA" id="ARBA00023015"/>
    </source>
</evidence>
<dbReference type="InterPro" id="IPR003347">
    <property type="entry name" value="JmjC_dom"/>
</dbReference>
<dbReference type="AlphaFoldDB" id="A0A5A7QP91"/>
<keyword evidence="11" id="KW-0539">Nucleus</keyword>
<protein>
    <submittedName>
        <fullName evidence="19">Transcription factor jumonji domain-containing protein</fullName>
    </submittedName>
</protein>
<evidence type="ECO:0000259" key="16">
    <source>
        <dbReference type="PROSITE" id="PS50089"/>
    </source>
</evidence>
<gene>
    <name evidence="19" type="ORF">STAS_23767</name>
</gene>
<evidence type="ECO:0000256" key="1">
    <source>
        <dbReference type="ARBA" id="ARBA00001954"/>
    </source>
</evidence>
<dbReference type="CDD" id="cd02208">
    <property type="entry name" value="cupin_RmlC-like"/>
    <property type="match status" value="1"/>
</dbReference>
<feature type="region of interest" description="Disordered" evidence="15">
    <location>
        <begin position="441"/>
        <end position="465"/>
    </location>
</feature>
<feature type="compositionally biased region" description="Basic residues" evidence="15">
    <location>
        <begin position="186"/>
        <end position="197"/>
    </location>
</feature>
<evidence type="ECO:0000256" key="6">
    <source>
        <dbReference type="ARBA" id="ARBA00022833"/>
    </source>
</evidence>
<organism evidence="19 20">
    <name type="scientific">Striga asiatica</name>
    <name type="common">Asiatic witchweed</name>
    <name type="synonym">Buchnera asiatica</name>
    <dbReference type="NCBI Taxonomy" id="4170"/>
    <lineage>
        <taxon>Eukaryota</taxon>
        <taxon>Viridiplantae</taxon>
        <taxon>Streptophyta</taxon>
        <taxon>Embryophyta</taxon>
        <taxon>Tracheophyta</taxon>
        <taxon>Spermatophyta</taxon>
        <taxon>Magnoliopsida</taxon>
        <taxon>eudicotyledons</taxon>
        <taxon>Gunneridae</taxon>
        <taxon>Pentapetalae</taxon>
        <taxon>asterids</taxon>
        <taxon>lamiids</taxon>
        <taxon>Lamiales</taxon>
        <taxon>Orobanchaceae</taxon>
        <taxon>Buchnereae</taxon>
        <taxon>Striga</taxon>
    </lineage>
</organism>
<keyword evidence="10" id="KW-0804">Transcription</keyword>
<feature type="region of interest" description="Disordered" evidence="15">
    <location>
        <begin position="183"/>
        <end position="209"/>
    </location>
</feature>
<dbReference type="PANTHER" id="PTHR12549">
    <property type="entry name" value="JMJC DOMAIN-CONTAINING HISTONE DEMETHYLATION PROTEIN"/>
    <property type="match status" value="1"/>
</dbReference>
<dbReference type="Gene3D" id="2.60.120.650">
    <property type="entry name" value="Cupin"/>
    <property type="match status" value="1"/>
</dbReference>
<dbReference type="SMART" id="SM00558">
    <property type="entry name" value="JmjC"/>
    <property type="match status" value="1"/>
</dbReference>
<dbReference type="Pfam" id="PF10497">
    <property type="entry name" value="zf-4CXXC_R1"/>
    <property type="match status" value="1"/>
</dbReference>
<feature type="compositionally biased region" description="Basic and acidic residues" evidence="15">
    <location>
        <begin position="267"/>
        <end position="276"/>
    </location>
</feature>
<evidence type="ECO:0000313" key="19">
    <source>
        <dbReference type="EMBL" id="GER46718.1"/>
    </source>
</evidence>
<evidence type="ECO:0000256" key="14">
    <source>
        <dbReference type="PROSITE-ProRule" id="PRU01002"/>
    </source>
</evidence>
<keyword evidence="8" id="KW-0408">Iron</keyword>
<evidence type="ECO:0000256" key="2">
    <source>
        <dbReference type="ARBA" id="ARBA00004123"/>
    </source>
</evidence>
<dbReference type="InterPro" id="IPR001841">
    <property type="entry name" value="Znf_RING"/>
</dbReference>
<dbReference type="InterPro" id="IPR045109">
    <property type="entry name" value="LSDs-like"/>
</dbReference>
<comment type="function">
    <text evidence="12">May function as histone H3 lysine demethylase and be involved in regulation of gene expression.</text>
</comment>
<evidence type="ECO:0000259" key="18">
    <source>
        <dbReference type="PROSITE" id="PS51667"/>
    </source>
</evidence>
<keyword evidence="9" id="KW-0805">Transcription regulation</keyword>
<evidence type="ECO:0000256" key="15">
    <source>
        <dbReference type="SAM" id="MobiDB-lite"/>
    </source>
</evidence>
<evidence type="ECO:0000256" key="5">
    <source>
        <dbReference type="ARBA" id="ARBA00022771"/>
    </source>
</evidence>
<dbReference type="OrthoDB" id="1667110at2759"/>
<comment type="caution">
    <text evidence="14">Lacks conserved residue(s) required for the propagation of feature annotation.</text>
</comment>
<feature type="domain" description="JmjC" evidence="17">
    <location>
        <begin position="871"/>
        <end position="1103"/>
    </location>
</feature>
<keyword evidence="20" id="KW-1185">Reference proteome</keyword>
<accession>A0A5A7QP91</accession>
<evidence type="ECO:0000256" key="4">
    <source>
        <dbReference type="ARBA" id="ARBA00022723"/>
    </source>
</evidence>
<evidence type="ECO:0000256" key="11">
    <source>
        <dbReference type="ARBA" id="ARBA00023242"/>
    </source>
</evidence>
<dbReference type="InterPro" id="IPR014977">
    <property type="entry name" value="WRC_dom"/>
</dbReference>
<dbReference type="InterPro" id="IPR018866">
    <property type="entry name" value="Znf-4CXXC_R1"/>
</dbReference>
<feature type="region of interest" description="Disordered" evidence="15">
    <location>
        <begin position="239"/>
        <end position="288"/>
    </location>
</feature>
<dbReference type="PROSITE" id="PS51667">
    <property type="entry name" value="WRC"/>
    <property type="match status" value="1"/>
</dbReference>
<evidence type="ECO:0000256" key="12">
    <source>
        <dbReference type="ARBA" id="ARBA00060112"/>
    </source>
</evidence>
<feature type="compositionally biased region" description="Basic and acidic residues" evidence="15">
    <location>
        <begin position="451"/>
        <end position="465"/>
    </location>
</feature>
<keyword evidence="4" id="KW-0479">Metal-binding</keyword>
<comment type="subcellular location">
    <subcellularLocation>
        <location evidence="2">Nucleus</location>
    </subcellularLocation>
</comment>
<dbReference type="Proteomes" id="UP000325081">
    <property type="component" value="Unassembled WGS sequence"/>
</dbReference>
<dbReference type="Pfam" id="PF02373">
    <property type="entry name" value="JmjC"/>
    <property type="match status" value="1"/>
</dbReference>